<comment type="subcellular location">
    <subcellularLocation>
        <location evidence="1">Nucleus</location>
    </subcellularLocation>
</comment>
<keyword evidence="8" id="KW-1185">Reference proteome</keyword>
<accession>A0A8H7BX76</accession>
<evidence type="ECO:0000256" key="2">
    <source>
        <dbReference type="ARBA" id="ARBA00022723"/>
    </source>
</evidence>
<reference evidence="7" key="1">
    <citation type="submission" date="2020-01" db="EMBL/GenBank/DDBJ databases">
        <title>Genome Sequencing of Three Apophysomyces-Like Fungal Strains Confirms a Novel Fungal Genus in the Mucoromycota with divergent Burkholderia-like Endosymbiotic Bacteria.</title>
        <authorList>
            <person name="Stajich J.E."/>
            <person name="Macias A.M."/>
            <person name="Carter-House D."/>
            <person name="Lovett B."/>
            <person name="Kasson L.R."/>
            <person name="Berry K."/>
            <person name="Grigoriev I."/>
            <person name="Chang Y."/>
            <person name="Spatafora J."/>
            <person name="Kasson M.T."/>
        </authorList>
    </citation>
    <scope>NUCLEOTIDE SEQUENCE</scope>
    <source>
        <strain evidence="7">NRRL A-21654</strain>
    </source>
</reference>
<evidence type="ECO:0000259" key="6">
    <source>
        <dbReference type="SMART" id="SM00906"/>
    </source>
</evidence>
<evidence type="ECO:0000256" key="4">
    <source>
        <dbReference type="ARBA" id="ARBA00023242"/>
    </source>
</evidence>
<dbReference type="SMART" id="SM00906">
    <property type="entry name" value="Fungal_trans"/>
    <property type="match status" value="1"/>
</dbReference>
<keyword evidence="3" id="KW-0238">DNA-binding</keyword>
<evidence type="ECO:0000256" key="1">
    <source>
        <dbReference type="ARBA" id="ARBA00004123"/>
    </source>
</evidence>
<feature type="region of interest" description="Disordered" evidence="5">
    <location>
        <begin position="563"/>
        <end position="594"/>
    </location>
</feature>
<dbReference type="Pfam" id="PF04082">
    <property type="entry name" value="Fungal_trans"/>
    <property type="match status" value="1"/>
</dbReference>
<feature type="region of interest" description="Disordered" evidence="5">
    <location>
        <begin position="498"/>
        <end position="518"/>
    </location>
</feature>
<gene>
    <name evidence="7" type="ORF">EC973_004755</name>
</gene>
<dbReference type="CDD" id="cd12148">
    <property type="entry name" value="fungal_TF_MHR"/>
    <property type="match status" value="1"/>
</dbReference>
<sequence length="787" mass="89858">MLLVDMGGTAKRTASGKKSALNKKNKQPAAVAEAKAAAKEQKTQQDELEALQITFYEIESWIEKTTPILGRMTKELDKASHHFDKRRKEIRQQDSPGQSSRPLMQPLSWDRDVSKSKVDQLNAMQWSLSFQPGNSLRLETNIKSVDQLVDAVKKIRLLADPAETADLIDTNLDDNDNDSIVLCSSSSTPSGLLTMTPDPDPATEYWNIALLRRPHICLEKFKHCEMNLSRLTKDVSPDILNRSCQILWDCLHPKFSGDWSSFWDRSGDAKRNQVCIDSGLAMVFLHVLRHHKNICENAHDIACYYYDRAREALMEFFDAPDCATIETLMNLSMFCILCKRHSQARIYIGLGLRMMLEMGMHKRSKLPQARVLRKKYLKLFMVLYYNDITCSMYSGEPALLDDKDMDIDFYEIIDITREAIEVGEIPRDEKAVAKDTYFAHLLELARIGKRTKRLIQDYKQQTNLPRGGLTPRWAKQVQQIEIALATWFDRLPDYYRVDPQPDDTSMEKPHQHNPQCDAECTQPMDAEALREQSALLLMLQYQAQWIILYKAFLPSPANSSPFTPSLGSPASSARHSQRSDSPASPRSPSSFGDQSQAICTDAANRIVILAERITTHFGWCVCQHYVNCIYQASTIYCRNVLNKDEQSRQAAKAMIRRIIRILASGCERYQGFPEDLTACLNEFLANHGMQDHPMEEMDNTNEQGEYSLLKRYFTTPSYTLQVPHSIHGFNDTLPNSPHMYRQTLSQQQVRSPLAGSQSPAKAAWPVKIEEPDIEGDMSMDMDMKNWR</sequence>
<feature type="compositionally biased region" description="Basic and acidic residues" evidence="5">
    <location>
        <begin position="80"/>
        <end position="92"/>
    </location>
</feature>
<feature type="compositionally biased region" description="Polar residues" evidence="5">
    <location>
        <begin position="563"/>
        <end position="574"/>
    </location>
</feature>
<feature type="compositionally biased region" description="Low complexity" evidence="5">
    <location>
        <begin position="579"/>
        <end position="590"/>
    </location>
</feature>
<evidence type="ECO:0000256" key="5">
    <source>
        <dbReference type="SAM" id="MobiDB-lite"/>
    </source>
</evidence>
<keyword evidence="2" id="KW-0479">Metal-binding</keyword>
<dbReference type="AlphaFoldDB" id="A0A8H7BX76"/>
<dbReference type="EMBL" id="JABAYA010000027">
    <property type="protein sequence ID" value="KAF7729226.1"/>
    <property type="molecule type" value="Genomic_DNA"/>
</dbReference>
<dbReference type="GO" id="GO:0003700">
    <property type="term" value="F:DNA-binding transcription factor activity"/>
    <property type="evidence" value="ECO:0007669"/>
    <property type="project" value="InterPro"/>
</dbReference>
<evidence type="ECO:0000256" key="3">
    <source>
        <dbReference type="ARBA" id="ARBA00023125"/>
    </source>
</evidence>
<organism evidence="7 8">
    <name type="scientific">Apophysomyces ossiformis</name>
    <dbReference type="NCBI Taxonomy" id="679940"/>
    <lineage>
        <taxon>Eukaryota</taxon>
        <taxon>Fungi</taxon>
        <taxon>Fungi incertae sedis</taxon>
        <taxon>Mucoromycota</taxon>
        <taxon>Mucoromycotina</taxon>
        <taxon>Mucoromycetes</taxon>
        <taxon>Mucorales</taxon>
        <taxon>Mucorineae</taxon>
        <taxon>Mucoraceae</taxon>
        <taxon>Apophysomyces</taxon>
    </lineage>
</organism>
<dbReference type="InterPro" id="IPR007219">
    <property type="entry name" value="XnlR_reg_dom"/>
</dbReference>
<keyword evidence="4" id="KW-0539">Nucleus</keyword>
<proteinExistence type="predicted"/>
<evidence type="ECO:0000313" key="8">
    <source>
        <dbReference type="Proteomes" id="UP000605846"/>
    </source>
</evidence>
<comment type="caution">
    <text evidence="7">The sequence shown here is derived from an EMBL/GenBank/DDBJ whole genome shotgun (WGS) entry which is preliminary data.</text>
</comment>
<feature type="compositionally biased region" description="Polar residues" evidence="5">
    <location>
        <begin position="93"/>
        <end position="102"/>
    </location>
</feature>
<evidence type="ECO:0000313" key="7">
    <source>
        <dbReference type="EMBL" id="KAF7729226.1"/>
    </source>
</evidence>
<feature type="region of interest" description="Disordered" evidence="5">
    <location>
        <begin position="80"/>
        <end position="108"/>
    </location>
</feature>
<feature type="domain" description="Xylanolytic transcriptional activator regulatory" evidence="6">
    <location>
        <begin position="344"/>
        <end position="416"/>
    </location>
</feature>
<dbReference type="GO" id="GO:0008270">
    <property type="term" value="F:zinc ion binding"/>
    <property type="evidence" value="ECO:0007669"/>
    <property type="project" value="InterPro"/>
</dbReference>
<feature type="region of interest" description="Disordered" evidence="5">
    <location>
        <begin position="1"/>
        <end position="44"/>
    </location>
</feature>
<dbReference type="Proteomes" id="UP000605846">
    <property type="component" value="Unassembled WGS sequence"/>
</dbReference>
<protein>
    <recommendedName>
        <fullName evidence="6">Xylanolytic transcriptional activator regulatory domain-containing protein</fullName>
    </recommendedName>
</protein>
<dbReference type="GO" id="GO:0005634">
    <property type="term" value="C:nucleus"/>
    <property type="evidence" value="ECO:0007669"/>
    <property type="project" value="UniProtKB-SubCell"/>
</dbReference>
<name>A0A8H7BX76_9FUNG</name>
<dbReference type="GO" id="GO:0006351">
    <property type="term" value="P:DNA-templated transcription"/>
    <property type="evidence" value="ECO:0007669"/>
    <property type="project" value="InterPro"/>
</dbReference>
<dbReference type="PANTHER" id="PTHR46910">
    <property type="entry name" value="TRANSCRIPTION FACTOR PDR1"/>
    <property type="match status" value="1"/>
</dbReference>
<dbReference type="InterPro" id="IPR050987">
    <property type="entry name" value="AtrR-like"/>
</dbReference>
<dbReference type="OrthoDB" id="9970124at2759"/>
<dbReference type="PANTHER" id="PTHR46910:SF3">
    <property type="entry name" value="HALOTOLERANCE PROTEIN 9-RELATED"/>
    <property type="match status" value="1"/>
</dbReference>
<dbReference type="GO" id="GO:0003677">
    <property type="term" value="F:DNA binding"/>
    <property type="evidence" value="ECO:0007669"/>
    <property type="project" value="UniProtKB-KW"/>
</dbReference>